<dbReference type="Proteomes" id="UP000662747">
    <property type="component" value="Chromosome"/>
</dbReference>
<evidence type="ECO:0000256" key="5">
    <source>
        <dbReference type="ARBA" id="ARBA00022801"/>
    </source>
</evidence>
<accession>A0ABX7P648</accession>
<keyword evidence="4" id="KW-0479">Metal-binding</keyword>
<keyword evidence="6" id="KW-0460">Magnesium</keyword>
<sequence>MPPPVKDRFCSFCGTAYAEPLAYPRTCPNATCKVTVWANPIPVSVVLVPVRSEQGTGLLVVRRGIEPRKGMLALVGGFLEEHETWQVGGAREVAEEVGVTVDATKLTPLWFTSTEPRPNRVLLFSVAPTLERASLAAFTPSTESQERGVIHGPQGLEDVFAFPLHIQAARKWFESQGLTGPHRFTPV</sequence>
<proteinExistence type="inferred from homology"/>
<dbReference type="PROSITE" id="PS51462">
    <property type="entry name" value="NUDIX"/>
    <property type="match status" value="1"/>
</dbReference>
<evidence type="ECO:0000313" key="10">
    <source>
        <dbReference type="Proteomes" id="UP000662747"/>
    </source>
</evidence>
<evidence type="ECO:0000256" key="4">
    <source>
        <dbReference type="ARBA" id="ARBA00022723"/>
    </source>
</evidence>
<comment type="cofactor">
    <cofactor evidence="1">
        <name>Mg(2+)</name>
        <dbReference type="ChEBI" id="CHEBI:18420"/>
    </cofactor>
</comment>
<dbReference type="SUPFAM" id="SSF55811">
    <property type="entry name" value="Nudix"/>
    <property type="match status" value="1"/>
</dbReference>
<dbReference type="InterPro" id="IPR015797">
    <property type="entry name" value="NUDIX_hydrolase-like_dom_sf"/>
</dbReference>
<dbReference type="RefSeq" id="WP_206727494.1">
    <property type="nucleotide sequence ID" value="NZ_CP071090.1"/>
</dbReference>
<dbReference type="PANTHER" id="PTHR42904">
    <property type="entry name" value="NUDIX HYDROLASE, NUDC SUBFAMILY"/>
    <property type="match status" value="1"/>
</dbReference>
<evidence type="ECO:0000256" key="3">
    <source>
        <dbReference type="ARBA" id="ARBA00009595"/>
    </source>
</evidence>
<protein>
    <submittedName>
        <fullName evidence="9">NUDIX domain-containing protein</fullName>
    </submittedName>
</protein>
<dbReference type="Pfam" id="PF00293">
    <property type="entry name" value="NUDIX"/>
    <property type="match status" value="1"/>
</dbReference>
<organism evidence="9 10">
    <name type="scientific">Pyxidicoccus parkwayensis</name>
    <dbReference type="NCBI Taxonomy" id="2813578"/>
    <lineage>
        <taxon>Bacteria</taxon>
        <taxon>Pseudomonadati</taxon>
        <taxon>Myxococcota</taxon>
        <taxon>Myxococcia</taxon>
        <taxon>Myxococcales</taxon>
        <taxon>Cystobacterineae</taxon>
        <taxon>Myxococcaceae</taxon>
        <taxon>Pyxidicoccus</taxon>
    </lineage>
</organism>
<dbReference type="Gene3D" id="3.90.79.10">
    <property type="entry name" value="Nucleoside Triphosphate Pyrophosphohydrolase"/>
    <property type="match status" value="1"/>
</dbReference>
<dbReference type="EMBL" id="CP071090">
    <property type="protein sequence ID" value="QSQ25943.1"/>
    <property type="molecule type" value="Genomic_DNA"/>
</dbReference>
<evidence type="ECO:0000256" key="6">
    <source>
        <dbReference type="ARBA" id="ARBA00022842"/>
    </source>
</evidence>
<keyword evidence="10" id="KW-1185">Reference proteome</keyword>
<dbReference type="InterPro" id="IPR050241">
    <property type="entry name" value="NAD-cap_RNA_hydrolase_NudC"/>
</dbReference>
<dbReference type="PANTHER" id="PTHR42904:SF6">
    <property type="entry name" value="NAD-CAPPED RNA HYDROLASE NUDT12"/>
    <property type="match status" value="1"/>
</dbReference>
<evidence type="ECO:0000259" key="8">
    <source>
        <dbReference type="PROSITE" id="PS51462"/>
    </source>
</evidence>
<comment type="catalytic activity">
    <reaction evidence="7">
        <text>a 5'-end NAD(+)-phospho-ribonucleoside in mRNA + H2O = a 5'-end phospho-adenosine-phospho-ribonucleoside in mRNA + beta-nicotinamide D-ribonucleotide + 2 H(+)</text>
        <dbReference type="Rhea" id="RHEA:60876"/>
        <dbReference type="Rhea" id="RHEA-COMP:15698"/>
        <dbReference type="Rhea" id="RHEA-COMP:15719"/>
        <dbReference type="ChEBI" id="CHEBI:14649"/>
        <dbReference type="ChEBI" id="CHEBI:15377"/>
        <dbReference type="ChEBI" id="CHEBI:15378"/>
        <dbReference type="ChEBI" id="CHEBI:144029"/>
        <dbReference type="ChEBI" id="CHEBI:144051"/>
    </reaction>
    <physiologicalReaction direction="left-to-right" evidence="7">
        <dbReference type="Rhea" id="RHEA:60877"/>
    </physiologicalReaction>
</comment>
<reference evidence="9 10" key="1">
    <citation type="submission" date="2021-02" db="EMBL/GenBank/DDBJ databases">
        <title>De Novo genome assembly of isolated myxobacteria.</title>
        <authorList>
            <person name="Stevens D.C."/>
        </authorList>
    </citation>
    <scope>NUCLEOTIDE SEQUENCE [LARGE SCALE GENOMIC DNA]</scope>
    <source>
        <strain evidence="10">SCPEA02</strain>
    </source>
</reference>
<evidence type="ECO:0000256" key="7">
    <source>
        <dbReference type="ARBA" id="ARBA00023679"/>
    </source>
</evidence>
<keyword evidence="5" id="KW-0378">Hydrolase</keyword>
<evidence type="ECO:0000256" key="2">
    <source>
        <dbReference type="ARBA" id="ARBA00001947"/>
    </source>
</evidence>
<name>A0ABX7P648_9BACT</name>
<comment type="cofactor">
    <cofactor evidence="2">
        <name>Zn(2+)</name>
        <dbReference type="ChEBI" id="CHEBI:29105"/>
    </cofactor>
</comment>
<gene>
    <name evidence="9" type="ORF">JY651_13855</name>
</gene>
<dbReference type="InterPro" id="IPR000086">
    <property type="entry name" value="NUDIX_hydrolase_dom"/>
</dbReference>
<comment type="similarity">
    <text evidence="3">Belongs to the Nudix hydrolase family. NudC subfamily.</text>
</comment>
<feature type="domain" description="Nudix hydrolase" evidence="8">
    <location>
        <begin position="41"/>
        <end position="175"/>
    </location>
</feature>
<evidence type="ECO:0000256" key="1">
    <source>
        <dbReference type="ARBA" id="ARBA00001946"/>
    </source>
</evidence>
<evidence type="ECO:0000313" key="9">
    <source>
        <dbReference type="EMBL" id="QSQ25943.1"/>
    </source>
</evidence>